<evidence type="ECO:0000256" key="9">
    <source>
        <dbReference type="SAM" id="Coils"/>
    </source>
</evidence>
<dbReference type="CDD" id="cd16917">
    <property type="entry name" value="HATPase_UhpB-NarQ-NarX-like"/>
    <property type="match status" value="1"/>
</dbReference>
<keyword evidence="5" id="KW-0547">Nucleotide-binding</keyword>
<evidence type="ECO:0000313" key="13">
    <source>
        <dbReference type="EMBL" id="GAA2598902.1"/>
    </source>
</evidence>
<dbReference type="PANTHER" id="PTHR24421:SF10">
    <property type="entry name" value="NITRATE_NITRITE SENSOR PROTEIN NARQ"/>
    <property type="match status" value="1"/>
</dbReference>
<dbReference type="EC" id="2.7.13.3" evidence="2"/>
<evidence type="ECO:0000256" key="5">
    <source>
        <dbReference type="ARBA" id="ARBA00022741"/>
    </source>
</evidence>
<keyword evidence="10" id="KW-0812">Transmembrane</keyword>
<evidence type="ECO:0000256" key="1">
    <source>
        <dbReference type="ARBA" id="ARBA00000085"/>
    </source>
</evidence>
<dbReference type="InterPro" id="IPR050482">
    <property type="entry name" value="Sensor_HK_TwoCompSys"/>
</dbReference>
<feature type="transmembrane region" description="Helical" evidence="10">
    <location>
        <begin position="50"/>
        <end position="67"/>
    </location>
</feature>
<keyword evidence="9" id="KW-0175">Coiled coil</keyword>
<feature type="transmembrane region" description="Helical" evidence="10">
    <location>
        <begin position="107"/>
        <end position="124"/>
    </location>
</feature>
<dbReference type="Proteomes" id="UP001501509">
    <property type="component" value="Unassembled WGS sequence"/>
</dbReference>
<keyword evidence="14" id="KW-1185">Reference proteome</keyword>
<dbReference type="Gene3D" id="3.30.565.10">
    <property type="entry name" value="Histidine kinase-like ATPase, C-terminal domain"/>
    <property type="match status" value="1"/>
</dbReference>
<dbReference type="PANTHER" id="PTHR24421">
    <property type="entry name" value="NITRATE/NITRITE SENSOR PROTEIN NARX-RELATED"/>
    <property type="match status" value="1"/>
</dbReference>
<feature type="domain" description="Histidine kinase/HSP90-like ATPase" evidence="11">
    <location>
        <begin position="302"/>
        <end position="393"/>
    </location>
</feature>
<feature type="coiled-coil region" evidence="9">
    <location>
        <begin position="162"/>
        <end position="196"/>
    </location>
</feature>
<sequence>MGDVLRQERSLESVTRFTQAAAPWVLCAVMFAVTLLIYSVGRHDPVRDGAMVLCAVVAAAACGLARWRLWPLFWVTGVGVLLFSSWPTAIVASYYVGTRLRHGFHMVLYASAAVMGLLAVPAVYEVFGLRFPLGSDVRLSLTERAISLLPLIAFPLTVGLGINARRQVLAGVRERADRLEREHEARAEQARAAERSRIAREMHDVVAHKVSLMVMQAGALEVEARDTEAARTAALIGDTGRGALTDLRAVLGVLRSAAVNDRLAPPPLLSDLDRLLEQSRSVGMIVDRHDQGVVRPLGAAAERAAYRIVQEALTNAHRHAQGAATSVVLSYRPDGLEVTVRNTTPATGPVVPSWPGGGLGLLGLRERLELIGGRFDFGPRPDGGFGVRAFIPDTSAGDVT</sequence>
<dbReference type="RefSeq" id="WP_344542186.1">
    <property type="nucleotide sequence ID" value="NZ_BAAATD010000004.1"/>
</dbReference>
<reference evidence="13 14" key="1">
    <citation type="journal article" date="2019" name="Int. J. Syst. Evol. Microbiol.">
        <title>The Global Catalogue of Microorganisms (GCM) 10K type strain sequencing project: providing services to taxonomists for standard genome sequencing and annotation.</title>
        <authorList>
            <consortium name="The Broad Institute Genomics Platform"/>
            <consortium name="The Broad Institute Genome Sequencing Center for Infectious Disease"/>
            <person name="Wu L."/>
            <person name="Ma J."/>
        </authorList>
    </citation>
    <scope>NUCLEOTIDE SEQUENCE [LARGE SCALE GENOMIC DNA]</scope>
    <source>
        <strain evidence="13 14">JCM 6833</strain>
    </source>
</reference>
<evidence type="ECO:0000259" key="12">
    <source>
        <dbReference type="Pfam" id="PF07730"/>
    </source>
</evidence>
<keyword evidence="7" id="KW-0067">ATP-binding</keyword>
<comment type="catalytic activity">
    <reaction evidence="1">
        <text>ATP + protein L-histidine = ADP + protein N-phospho-L-histidine.</text>
        <dbReference type="EC" id="2.7.13.3"/>
    </reaction>
</comment>
<name>A0ABN3PRC6_9ACTN</name>
<keyword evidence="10" id="KW-0472">Membrane</keyword>
<feature type="domain" description="Signal transduction histidine kinase subgroup 3 dimerisation and phosphoacceptor" evidence="12">
    <location>
        <begin position="194"/>
        <end position="257"/>
    </location>
</feature>
<evidence type="ECO:0000256" key="8">
    <source>
        <dbReference type="ARBA" id="ARBA00023012"/>
    </source>
</evidence>
<accession>A0ABN3PRC6</accession>
<evidence type="ECO:0000256" key="7">
    <source>
        <dbReference type="ARBA" id="ARBA00022840"/>
    </source>
</evidence>
<dbReference type="Pfam" id="PF07730">
    <property type="entry name" value="HisKA_3"/>
    <property type="match status" value="1"/>
</dbReference>
<comment type="caution">
    <text evidence="13">The sequence shown here is derived from an EMBL/GenBank/DDBJ whole genome shotgun (WGS) entry which is preliminary data.</text>
</comment>
<protein>
    <recommendedName>
        <fullName evidence="2">histidine kinase</fullName>
        <ecNumber evidence="2">2.7.13.3</ecNumber>
    </recommendedName>
</protein>
<evidence type="ECO:0000259" key="11">
    <source>
        <dbReference type="Pfam" id="PF02518"/>
    </source>
</evidence>
<keyword evidence="10" id="KW-1133">Transmembrane helix</keyword>
<feature type="transmembrane region" description="Helical" evidence="10">
    <location>
        <begin position="144"/>
        <end position="164"/>
    </location>
</feature>
<organism evidence="13 14">
    <name type="scientific">Actinomadura fulvescens</name>
    <dbReference type="NCBI Taxonomy" id="46160"/>
    <lineage>
        <taxon>Bacteria</taxon>
        <taxon>Bacillati</taxon>
        <taxon>Actinomycetota</taxon>
        <taxon>Actinomycetes</taxon>
        <taxon>Streptosporangiales</taxon>
        <taxon>Thermomonosporaceae</taxon>
        <taxon>Actinomadura</taxon>
    </lineage>
</organism>
<dbReference type="Pfam" id="PF02518">
    <property type="entry name" value="HATPase_c"/>
    <property type="match status" value="1"/>
</dbReference>
<dbReference type="InterPro" id="IPR003594">
    <property type="entry name" value="HATPase_dom"/>
</dbReference>
<dbReference type="InterPro" id="IPR036890">
    <property type="entry name" value="HATPase_C_sf"/>
</dbReference>
<evidence type="ECO:0000313" key="14">
    <source>
        <dbReference type="Proteomes" id="UP001501509"/>
    </source>
</evidence>
<evidence type="ECO:0000256" key="3">
    <source>
        <dbReference type="ARBA" id="ARBA00022553"/>
    </source>
</evidence>
<dbReference type="SUPFAM" id="SSF55874">
    <property type="entry name" value="ATPase domain of HSP90 chaperone/DNA topoisomerase II/histidine kinase"/>
    <property type="match status" value="1"/>
</dbReference>
<evidence type="ECO:0000256" key="10">
    <source>
        <dbReference type="SAM" id="Phobius"/>
    </source>
</evidence>
<feature type="transmembrane region" description="Helical" evidence="10">
    <location>
        <begin position="73"/>
        <end position="95"/>
    </location>
</feature>
<keyword evidence="6" id="KW-0418">Kinase</keyword>
<evidence type="ECO:0000256" key="6">
    <source>
        <dbReference type="ARBA" id="ARBA00022777"/>
    </source>
</evidence>
<dbReference type="EMBL" id="BAAATD010000004">
    <property type="protein sequence ID" value="GAA2598902.1"/>
    <property type="molecule type" value="Genomic_DNA"/>
</dbReference>
<dbReference type="Gene3D" id="1.20.5.1930">
    <property type="match status" value="1"/>
</dbReference>
<evidence type="ECO:0000256" key="2">
    <source>
        <dbReference type="ARBA" id="ARBA00012438"/>
    </source>
</evidence>
<keyword evidence="8" id="KW-0902">Two-component regulatory system</keyword>
<proteinExistence type="predicted"/>
<keyword evidence="4" id="KW-0808">Transferase</keyword>
<evidence type="ECO:0000256" key="4">
    <source>
        <dbReference type="ARBA" id="ARBA00022679"/>
    </source>
</evidence>
<dbReference type="InterPro" id="IPR011712">
    <property type="entry name" value="Sig_transdc_His_kin_sub3_dim/P"/>
</dbReference>
<keyword evidence="3" id="KW-0597">Phosphoprotein</keyword>
<gene>
    <name evidence="13" type="ORF">GCM10010411_35590</name>
</gene>
<feature type="transmembrane region" description="Helical" evidence="10">
    <location>
        <begin position="20"/>
        <end position="38"/>
    </location>
</feature>